<dbReference type="Gene3D" id="1.10.260.40">
    <property type="entry name" value="lambda repressor-like DNA-binding domains"/>
    <property type="match status" value="1"/>
</dbReference>
<evidence type="ECO:0000256" key="1">
    <source>
        <dbReference type="ARBA" id="ARBA00023125"/>
    </source>
</evidence>
<dbReference type="InterPro" id="IPR010982">
    <property type="entry name" value="Lambda_DNA-bd_dom_sf"/>
</dbReference>
<dbReference type="Pfam" id="PF01381">
    <property type="entry name" value="HTH_3"/>
    <property type="match status" value="1"/>
</dbReference>
<name>A0A174N9Y7_9FIRM</name>
<dbReference type="CDD" id="cd00093">
    <property type="entry name" value="HTH_XRE"/>
    <property type="match status" value="1"/>
</dbReference>
<proteinExistence type="predicted"/>
<dbReference type="PROSITE" id="PS50943">
    <property type="entry name" value="HTH_CROC1"/>
    <property type="match status" value="1"/>
</dbReference>
<gene>
    <name evidence="3" type="ORF">ERS852533_01418</name>
</gene>
<dbReference type="RefSeq" id="WP_055055831.1">
    <property type="nucleotide sequence ID" value="NZ_CZBA01000006.1"/>
</dbReference>
<evidence type="ECO:0000313" key="4">
    <source>
        <dbReference type="Proteomes" id="UP000095413"/>
    </source>
</evidence>
<evidence type="ECO:0000313" key="3">
    <source>
        <dbReference type="EMBL" id="CUP45552.1"/>
    </source>
</evidence>
<dbReference type="EMBL" id="CZBA01000006">
    <property type="protein sequence ID" value="CUP45552.1"/>
    <property type="molecule type" value="Genomic_DNA"/>
</dbReference>
<dbReference type="SMART" id="SM00530">
    <property type="entry name" value="HTH_XRE"/>
    <property type="match status" value="1"/>
</dbReference>
<reference evidence="3 4" key="1">
    <citation type="submission" date="2015-09" db="EMBL/GenBank/DDBJ databases">
        <authorList>
            <consortium name="Pathogen Informatics"/>
        </authorList>
    </citation>
    <scope>NUCLEOTIDE SEQUENCE [LARGE SCALE GENOMIC DNA]</scope>
    <source>
        <strain evidence="3 4">2789STDY5834921</strain>
    </source>
</reference>
<keyword evidence="1" id="KW-0238">DNA-binding</keyword>
<dbReference type="OrthoDB" id="1973583at2"/>
<dbReference type="SUPFAM" id="SSF47413">
    <property type="entry name" value="lambda repressor-like DNA-binding domains"/>
    <property type="match status" value="1"/>
</dbReference>
<feature type="domain" description="HTH cro/C1-type" evidence="2">
    <location>
        <begin position="14"/>
        <end position="68"/>
    </location>
</feature>
<accession>A0A174N9Y7</accession>
<evidence type="ECO:0000259" key="2">
    <source>
        <dbReference type="PROSITE" id="PS50943"/>
    </source>
</evidence>
<dbReference type="GO" id="GO:0003677">
    <property type="term" value="F:DNA binding"/>
    <property type="evidence" value="ECO:0007669"/>
    <property type="project" value="UniProtKB-KW"/>
</dbReference>
<dbReference type="PANTHER" id="PTHR46558">
    <property type="entry name" value="TRACRIPTIONAL REGULATORY PROTEIN-RELATED-RELATED"/>
    <property type="match status" value="1"/>
</dbReference>
<dbReference type="PANTHER" id="PTHR46558:SF11">
    <property type="entry name" value="HTH-TYPE TRANSCRIPTIONAL REGULATOR XRE"/>
    <property type="match status" value="1"/>
</dbReference>
<sequence>MLKDTVKKRLGYMVKNEREHLRLSQSALAEQAGVSIRTISDIETCNGNPELATLIPLAQYLKISLDAIIHEAPLETDHTTYQILEELQNCSEEDRLIALRTLRELLAALKEKDQINKPHF</sequence>
<protein>
    <submittedName>
        <fullName evidence="3">Anaerobic benzoate catabolism transcriptional regulator</fullName>
    </submittedName>
</protein>
<dbReference type="InterPro" id="IPR001387">
    <property type="entry name" value="Cro/C1-type_HTH"/>
</dbReference>
<dbReference type="AlphaFoldDB" id="A0A174N9Y7"/>
<dbReference type="Proteomes" id="UP000095413">
    <property type="component" value="Unassembled WGS sequence"/>
</dbReference>
<organism evidence="3 4">
    <name type="scientific">Blautia obeum</name>
    <dbReference type="NCBI Taxonomy" id="40520"/>
    <lineage>
        <taxon>Bacteria</taxon>
        <taxon>Bacillati</taxon>
        <taxon>Bacillota</taxon>
        <taxon>Clostridia</taxon>
        <taxon>Lachnospirales</taxon>
        <taxon>Lachnospiraceae</taxon>
        <taxon>Blautia</taxon>
    </lineage>
</organism>